<comment type="subcellular location">
    <subcellularLocation>
        <location evidence="1">Cell membrane</location>
        <topology evidence="1">Multi-pass membrane protein</topology>
    </subcellularLocation>
</comment>
<dbReference type="Pfam" id="PF02687">
    <property type="entry name" value="FtsX"/>
    <property type="match status" value="1"/>
</dbReference>
<proteinExistence type="inferred from homology"/>
<feature type="domain" description="MacB-like periplasmic core" evidence="9">
    <location>
        <begin position="31"/>
        <end position="221"/>
    </location>
</feature>
<dbReference type="GO" id="GO:0022857">
    <property type="term" value="F:transmembrane transporter activity"/>
    <property type="evidence" value="ECO:0007669"/>
    <property type="project" value="TreeGrafter"/>
</dbReference>
<dbReference type="EMBL" id="JAPDOD010000005">
    <property type="protein sequence ID" value="MDA0160455.1"/>
    <property type="molecule type" value="Genomic_DNA"/>
</dbReference>
<evidence type="ECO:0000313" key="10">
    <source>
        <dbReference type="EMBL" id="MDA0160455.1"/>
    </source>
</evidence>
<evidence type="ECO:0000256" key="6">
    <source>
        <dbReference type="ARBA" id="ARBA00038076"/>
    </source>
</evidence>
<name>A0A9X3RZ32_9ACTN</name>
<evidence type="ECO:0000259" key="9">
    <source>
        <dbReference type="Pfam" id="PF12704"/>
    </source>
</evidence>
<dbReference type="AlphaFoldDB" id="A0A9X3RZ32"/>
<reference evidence="10" key="1">
    <citation type="submission" date="2022-10" db="EMBL/GenBank/DDBJ databases">
        <title>The WGS of Solirubrobacter ginsenosidimutans DSM 21036.</title>
        <authorList>
            <person name="Jiang Z."/>
        </authorList>
    </citation>
    <scope>NUCLEOTIDE SEQUENCE</scope>
    <source>
        <strain evidence="10">DSM 21036</strain>
    </source>
</reference>
<comment type="caution">
    <text evidence="10">The sequence shown here is derived from an EMBL/GenBank/DDBJ whole genome shotgun (WGS) entry which is preliminary data.</text>
</comment>
<keyword evidence="2" id="KW-1003">Cell membrane</keyword>
<dbReference type="Proteomes" id="UP001149140">
    <property type="component" value="Unassembled WGS sequence"/>
</dbReference>
<feature type="transmembrane region" description="Helical" evidence="7">
    <location>
        <begin position="30"/>
        <end position="50"/>
    </location>
</feature>
<dbReference type="InterPro" id="IPR003838">
    <property type="entry name" value="ABC3_permease_C"/>
</dbReference>
<dbReference type="PANTHER" id="PTHR30572:SF4">
    <property type="entry name" value="ABC TRANSPORTER PERMEASE YTRF"/>
    <property type="match status" value="1"/>
</dbReference>
<dbReference type="InterPro" id="IPR050250">
    <property type="entry name" value="Macrolide_Exporter_MacB"/>
</dbReference>
<dbReference type="Pfam" id="PF12704">
    <property type="entry name" value="MacB_PCD"/>
    <property type="match status" value="1"/>
</dbReference>
<keyword evidence="5 7" id="KW-0472">Membrane</keyword>
<feature type="domain" description="ABC3 transporter permease C-terminal" evidence="8">
    <location>
        <begin position="286"/>
        <end position="399"/>
    </location>
</feature>
<sequence>MKPASARPRLPLRDLLGESMAGLVARPARVALTVLGTVVGVAALVATLGLSKTASNQIVGRFDRIASTDIVVSPGRRGAVTKSSVLPFRVEDSLQLLNGVVAAGSLSDINVGRDLASSVPVNDPLNRTQFQLPVKAASPGLWRAVRARLRTGRFPDAGNSARGDRVVVLGPNAARQLNITRIDQQPAVFLGDRLYLVVGILAGVERQPSLLGAMIMPEGTAAVEYGLRAPALAQIETRVGAVELIARQAPLALSPTQSAQLKVSAPPNPRDLKGAIRNDLNALFVLLGGVSLLVGAIGIANVTLVSVLERVGEIGLRRALGAARRHIAAQFLVESSAIGALGGVVGASIGVLVVVGISAARTWTPVLDPQIPLAAPLLGALIGLISGTYPALRAARMEPVDALRAGT</sequence>
<evidence type="ECO:0000259" key="8">
    <source>
        <dbReference type="Pfam" id="PF02687"/>
    </source>
</evidence>
<keyword evidence="11" id="KW-1185">Reference proteome</keyword>
<gene>
    <name evidence="10" type="ORF">OM076_09270</name>
</gene>
<dbReference type="RefSeq" id="WP_270039293.1">
    <property type="nucleotide sequence ID" value="NZ_JAPDOD010000005.1"/>
</dbReference>
<feature type="transmembrane region" description="Helical" evidence="7">
    <location>
        <begin position="282"/>
        <end position="308"/>
    </location>
</feature>
<keyword evidence="3 7" id="KW-0812">Transmembrane</keyword>
<dbReference type="GO" id="GO:0005886">
    <property type="term" value="C:plasma membrane"/>
    <property type="evidence" value="ECO:0007669"/>
    <property type="project" value="UniProtKB-SubCell"/>
</dbReference>
<comment type="similarity">
    <text evidence="6">Belongs to the ABC-4 integral membrane protein family.</text>
</comment>
<evidence type="ECO:0000256" key="3">
    <source>
        <dbReference type="ARBA" id="ARBA00022692"/>
    </source>
</evidence>
<evidence type="ECO:0000256" key="5">
    <source>
        <dbReference type="ARBA" id="ARBA00023136"/>
    </source>
</evidence>
<feature type="transmembrane region" description="Helical" evidence="7">
    <location>
        <begin position="329"/>
        <end position="359"/>
    </location>
</feature>
<dbReference type="PANTHER" id="PTHR30572">
    <property type="entry name" value="MEMBRANE COMPONENT OF TRANSPORTER-RELATED"/>
    <property type="match status" value="1"/>
</dbReference>
<accession>A0A9X3RZ32</accession>
<evidence type="ECO:0000256" key="1">
    <source>
        <dbReference type="ARBA" id="ARBA00004651"/>
    </source>
</evidence>
<evidence type="ECO:0000313" key="11">
    <source>
        <dbReference type="Proteomes" id="UP001149140"/>
    </source>
</evidence>
<feature type="transmembrane region" description="Helical" evidence="7">
    <location>
        <begin position="371"/>
        <end position="392"/>
    </location>
</feature>
<evidence type="ECO:0000256" key="4">
    <source>
        <dbReference type="ARBA" id="ARBA00022989"/>
    </source>
</evidence>
<organism evidence="10 11">
    <name type="scientific">Solirubrobacter ginsenosidimutans</name>
    <dbReference type="NCBI Taxonomy" id="490573"/>
    <lineage>
        <taxon>Bacteria</taxon>
        <taxon>Bacillati</taxon>
        <taxon>Actinomycetota</taxon>
        <taxon>Thermoleophilia</taxon>
        <taxon>Solirubrobacterales</taxon>
        <taxon>Solirubrobacteraceae</taxon>
        <taxon>Solirubrobacter</taxon>
    </lineage>
</organism>
<evidence type="ECO:0000256" key="7">
    <source>
        <dbReference type="SAM" id="Phobius"/>
    </source>
</evidence>
<keyword evidence="4 7" id="KW-1133">Transmembrane helix</keyword>
<evidence type="ECO:0000256" key="2">
    <source>
        <dbReference type="ARBA" id="ARBA00022475"/>
    </source>
</evidence>
<dbReference type="InterPro" id="IPR025857">
    <property type="entry name" value="MacB_PCD"/>
</dbReference>
<protein>
    <submittedName>
        <fullName evidence="10">ABC transporter permease</fullName>
    </submittedName>
</protein>